<keyword evidence="4 7" id="KW-0694">RNA-binding</keyword>
<dbReference type="InterPro" id="IPR031310">
    <property type="entry name" value="Ribosomal_uL5_N"/>
</dbReference>
<organism evidence="11 12">
    <name type="scientific">Nitrosotalea sinensis</name>
    <dbReference type="NCBI Taxonomy" id="1499975"/>
    <lineage>
        <taxon>Archaea</taxon>
        <taxon>Nitrososphaerota</taxon>
        <taxon>Nitrososphaeria</taxon>
        <taxon>Nitrosotaleales</taxon>
        <taxon>Nitrosotaleaceae</taxon>
        <taxon>Nitrosotalea</taxon>
    </lineage>
</organism>
<keyword evidence="6 7" id="KW-0687">Ribonucleoprotein</keyword>
<dbReference type="GO" id="GO:0005840">
    <property type="term" value="C:ribosome"/>
    <property type="evidence" value="ECO:0007669"/>
    <property type="project" value="UniProtKB-KW"/>
</dbReference>
<dbReference type="Pfam" id="PF00673">
    <property type="entry name" value="Ribosomal_L5_C"/>
    <property type="match status" value="1"/>
</dbReference>
<comment type="subunit">
    <text evidence="7">Part of the 50S ribosomal subunit; contacts the 5S rRNA and probably tRNA. Forms a bridge to the 30S subunit in the 70S ribosome.</text>
</comment>
<dbReference type="GO" id="GO:0000049">
    <property type="term" value="F:tRNA binding"/>
    <property type="evidence" value="ECO:0007669"/>
    <property type="project" value="UniProtKB-UniRule"/>
</dbReference>
<sequence>MIDMAKQQTESPMKKISISKVVLNMGVGKSGEPLEKAKRALKHISGQQPSPRYARATQRDWGVHKGEPIGVAVTVRNEPAIQLIKRLFAAKGNQVKGSSFDDFGNLSFGIREHIDIPGVKYDPQDGILGLDIAISLTRPGFSIRVRSKHKASIGRTHVITAEEAKAFLTREFGIQVV</sequence>
<evidence type="ECO:0000259" key="10">
    <source>
        <dbReference type="Pfam" id="PF00673"/>
    </source>
</evidence>
<dbReference type="SUPFAM" id="SSF55282">
    <property type="entry name" value="RL5-like"/>
    <property type="match status" value="1"/>
</dbReference>
<evidence type="ECO:0000259" key="9">
    <source>
        <dbReference type="Pfam" id="PF00281"/>
    </source>
</evidence>
<dbReference type="EMBL" id="FRFC01000004">
    <property type="protein sequence ID" value="SHO46845.1"/>
    <property type="molecule type" value="Genomic_DNA"/>
</dbReference>
<dbReference type="InterPro" id="IPR057266">
    <property type="entry name" value="Ribosomal_uL5_euk/arc-type"/>
</dbReference>
<proteinExistence type="inferred from homology"/>
<comment type="function">
    <text evidence="7">This is 1 of the proteins that bind and probably mediate the attachment of the 5S RNA into the large ribosomal subunit, where it forms part of the central protuberance. In the 70S ribosome it contacts protein S13 of the 30S subunit (bridge B1b), connecting the 2 subunits; this bridge is implicated in subunit movement. May contact the P site tRNA; the 5S rRNA and some of its associated proteins might help stabilize positioning of ribosome-bound tRNAs.</text>
</comment>
<dbReference type="GO" id="GO:0006412">
    <property type="term" value="P:translation"/>
    <property type="evidence" value="ECO:0007669"/>
    <property type="project" value="UniProtKB-UniRule"/>
</dbReference>
<evidence type="ECO:0000256" key="6">
    <source>
        <dbReference type="ARBA" id="ARBA00023274"/>
    </source>
</evidence>
<comment type="similarity">
    <text evidence="1 7 8">Belongs to the universal ribosomal protein uL5 family.</text>
</comment>
<dbReference type="GO" id="GO:1990904">
    <property type="term" value="C:ribonucleoprotein complex"/>
    <property type="evidence" value="ECO:0007669"/>
    <property type="project" value="UniProtKB-KW"/>
</dbReference>
<protein>
    <recommendedName>
        <fullName evidence="7">Large ribosomal subunit protein uL5</fullName>
    </recommendedName>
</protein>
<evidence type="ECO:0000256" key="8">
    <source>
        <dbReference type="RuleBase" id="RU003930"/>
    </source>
</evidence>
<dbReference type="Pfam" id="PF00281">
    <property type="entry name" value="Ribosomal_L5"/>
    <property type="match status" value="1"/>
</dbReference>
<keyword evidence="3 7" id="KW-0699">rRNA-binding</keyword>
<feature type="domain" description="Large ribosomal subunit protein uL5 N-terminal" evidence="9">
    <location>
        <begin position="11"/>
        <end position="63"/>
    </location>
</feature>
<dbReference type="InterPro" id="IPR022804">
    <property type="entry name" value="Ribosomal_uL5_arc"/>
</dbReference>
<dbReference type="InterPro" id="IPR031309">
    <property type="entry name" value="Ribosomal_uL5_C"/>
</dbReference>
<evidence type="ECO:0000256" key="3">
    <source>
        <dbReference type="ARBA" id="ARBA00022730"/>
    </source>
</evidence>
<dbReference type="InterPro" id="IPR002132">
    <property type="entry name" value="Ribosomal_uL5"/>
</dbReference>
<keyword evidence="2 7" id="KW-0820">tRNA-binding</keyword>
<dbReference type="AlphaFoldDB" id="A0A2H1EIR8"/>
<reference evidence="12" key="1">
    <citation type="submission" date="2016-12" db="EMBL/GenBank/DDBJ databases">
        <authorList>
            <person name="Herbold C."/>
        </authorList>
    </citation>
    <scope>NUCLEOTIDE SEQUENCE [LARGE SCALE GENOMIC DNA]</scope>
</reference>
<dbReference type="PIRSF" id="PIRSF002161">
    <property type="entry name" value="Ribosomal_L5"/>
    <property type="match status" value="1"/>
</dbReference>
<keyword evidence="5 7" id="KW-0689">Ribosomal protein</keyword>
<evidence type="ECO:0000256" key="2">
    <source>
        <dbReference type="ARBA" id="ARBA00022555"/>
    </source>
</evidence>
<dbReference type="Gene3D" id="3.30.1440.10">
    <property type="match status" value="1"/>
</dbReference>
<dbReference type="HAMAP" id="MF_01333_A">
    <property type="entry name" value="Ribosomal_uL5_A"/>
    <property type="match status" value="1"/>
</dbReference>
<evidence type="ECO:0000256" key="7">
    <source>
        <dbReference type="HAMAP-Rule" id="MF_01333"/>
    </source>
</evidence>
<name>A0A2H1EIR8_9ARCH</name>
<gene>
    <name evidence="11" type="primary">rpl</name>
    <name evidence="7" type="synonym">rpl5</name>
    <name evidence="11" type="ORF">NSIN_30276</name>
</gene>
<dbReference type="FunFam" id="3.30.1440.10:FF:000002">
    <property type="entry name" value="60S ribosomal protein L11"/>
    <property type="match status" value="1"/>
</dbReference>
<dbReference type="GO" id="GO:0019843">
    <property type="term" value="F:rRNA binding"/>
    <property type="evidence" value="ECO:0007669"/>
    <property type="project" value="UniProtKB-UniRule"/>
</dbReference>
<feature type="domain" description="Large ribosomal subunit protein uL5 C-terminal" evidence="10">
    <location>
        <begin position="68"/>
        <end position="148"/>
    </location>
</feature>
<dbReference type="Proteomes" id="UP000232412">
    <property type="component" value="Unassembled WGS sequence"/>
</dbReference>
<dbReference type="InterPro" id="IPR022803">
    <property type="entry name" value="Ribosomal_uL5_dom_sf"/>
</dbReference>
<evidence type="ECO:0000256" key="4">
    <source>
        <dbReference type="ARBA" id="ARBA00022884"/>
    </source>
</evidence>
<evidence type="ECO:0000256" key="1">
    <source>
        <dbReference type="ARBA" id="ARBA00008553"/>
    </source>
</evidence>
<accession>A0A2H1EIR8</accession>
<dbReference type="NCBIfam" id="NF003258">
    <property type="entry name" value="PRK04219.1"/>
    <property type="match status" value="1"/>
</dbReference>
<evidence type="ECO:0000256" key="5">
    <source>
        <dbReference type="ARBA" id="ARBA00022980"/>
    </source>
</evidence>
<dbReference type="PANTHER" id="PTHR11994">
    <property type="entry name" value="60S RIBOSOMAL PROTEIN L11-RELATED"/>
    <property type="match status" value="1"/>
</dbReference>
<dbReference type="GO" id="GO:0003735">
    <property type="term" value="F:structural constituent of ribosome"/>
    <property type="evidence" value="ECO:0007669"/>
    <property type="project" value="InterPro"/>
</dbReference>
<evidence type="ECO:0000313" key="11">
    <source>
        <dbReference type="EMBL" id="SHO46845.1"/>
    </source>
</evidence>
<evidence type="ECO:0000313" key="12">
    <source>
        <dbReference type="Proteomes" id="UP000232412"/>
    </source>
</evidence>
<keyword evidence="12" id="KW-1185">Reference proteome</keyword>